<dbReference type="EMBL" id="LHPN01000102">
    <property type="protein sequence ID" value="OAL68001.1"/>
    <property type="molecule type" value="Genomic_DNA"/>
</dbReference>
<evidence type="ECO:0000259" key="5">
    <source>
        <dbReference type="PROSITE" id="PS00128"/>
    </source>
</evidence>
<dbReference type="SMART" id="SM00263">
    <property type="entry name" value="LYZ1"/>
    <property type="match status" value="1"/>
</dbReference>
<dbReference type="PANTHER" id="PTHR11407:SF63">
    <property type="entry name" value="LYSOZYME C"/>
    <property type="match status" value="1"/>
</dbReference>
<dbReference type="Pfam" id="PF00062">
    <property type="entry name" value="Lys"/>
    <property type="match status" value="1"/>
</dbReference>
<dbReference type="PANTHER" id="PTHR11407">
    <property type="entry name" value="LYSOZYME C"/>
    <property type="match status" value="1"/>
</dbReference>
<dbReference type="SUPFAM" id="SSF53955">
    <property type="entry name" value="Lysozyme-like"/>
    <property type="match status" value="1"/>
</dbReference>
<accession>A0A178F6L2</accession>
<feature type="signal peptide" evidence="4">
    <location>
        <begin position="1"/>
        <end position="23"/>
    </location>
</feature>
<comment type="similarity">
    <text evidence="1 3">Belongs to the glycosyl hydrolase 22 family.</text>
</comment>
<dbReference type="Proteomes" id="UP000243519">
    <property type="component" value="Unassembled WGS sequence"/>
</dbReference>
<dbReference type="InterPro" id="IPR000974">
    <property type="entry name" value="Glyco_hydro_22_lys"/>
</dbReference>
<organism evidence="6 7">
    <name type="scientific">Trichophyton violaceum</name>
    <dbReference type="NCBI Taxonomy" id="34388"/>
    <lineage>
        <taxon>Eukaryota</taxon>
        <taxon>Fungi</taxon>
        <taxon>Dikarya</taxon>
        <taxon>Ascomycota</taxon>
        <taxon>Pezizomycotina</taxon>
        <taxon>Eurotiomycetes</taxon>
        <taxon>Eurotiomycetidae</taxon>
        <taxon>Onygenales</taxon>
        <taxon>Arthrodermataceae</taxon>
        <taxon>Trichophyton</taxon>
    </lineage>
</organism>
<dbReference type="PROSITE" id="PS51257">
    <property type="entry name" value="PROKAR_LIPOPROTEIN"/>
    <property type="match status" value="1"/>
</dbReference>
<evidence type="ECO:0000256" key="2">
    <source>
        <dbReference type="ARBA" id="ARBA00023157"/>
    </source>
</evidence>
<evidence type="ECO:0000256" key="4">
    <source>
        <dbReference type="SAM" id="SignalP"/>
    </source>
</evidence>
<dbReference type="PROSITE" id="PS51348">
    <property type="entry name" value="GLYCOSYL_HYDROL_F22_2"/>
    <property type="match status" value="1"/>
</dbReference>
<gene>
    <name evidence="6" type="ORF">A7D00_7397</name>
</gene>
<feature type="domain" description="Glycosyl hydrolases family 22 (GH22)" evidence="5">
    <location>
        <begin position="94"/>
        <end position="112"/>
    </location>
</feature>
<comment type="caution">
    <text evidence="6">The sequence shown here is derived from an EMBL/GenBank/DDBJ whole genome shotgun (WGS) entry which is preliminary data.</text>
</comment>
<proteinExistence type="inferred from homology"/>
<name>A0A178F6L2_TRIVO</name>
<dbReference type="Gene3D" id="1.10.530.10">
    <property type="match status" value="1"/>
</dbReference>
<dbReference type="SMR" id="A0A178F6L2"/>
<dbReference type="PROSITE" id="PS00128">
    <property type="entry name" value="GLYCOSYL_HYDROL_F22_1"/>
    <property type="match status" value="1"/>
</dbReference>
<evidence type="ECO:0000313" key="7">
    <source>
        <dbReference type="Proteomes" id="UP000243519"/>
    </source>
</evidence>
<dbReference type="CDD" id="cd16899">
    <property type="entry name" value="LYZ_C_invert"/>
    <property type="match status" value="1"/>
</dbReference>
<evidence type="ECO:0000256" key="1">
    <source>
        <dbReference type="ARBA" id="ARBA00010859"/>
    </source>
</evidence>
<dbReference type="PRINTS" id="PR00135">
    <property type="entry name" value="LYZLACT"/>
</dbReference>
<keyword evidence="7" id="KW-1185">Reference proteome</keyword>
<evidence type="ECO:0000313" key="6">
    <source>
        <dbReference type="EMBL" id="OAL68001.1"/>
    </source>
</evidence>
<evidence type="ECO:0000256" key="3">
    <source>
        <dbReference type="RuleBase" id="RU004440"/>
    </source>
</evidence>
<dbReference type="InterPro" id="IPR023346">
    <property type="entry name" value="Lysozyme-like_dom_sf"/>
</dbReference>
<feature type="chain" id="PRO_5008085993" evidence="4">
    <location>
        <begin position="24"/>
        <end position="145"/>
    </location>
</feature>
<protein>
    <submittedName>
        <fullName evidence="6">Lysozyme</fullName>
    </submittedName>
</protein>
<dbReference type="GO" id="GO:0003796">
    <property type="term" value="F:lysozyme activity"/>
    <property type="evidence" value="ECO:0007669"/>
    <property type="project" value="InterPro"/>
</dbReference>
<dbReference type="FunFam" id="1.10.530.10:FF:000001">
    <property type="entry name" value="Lysozyme C"/>
    <property type="match status" value="1"/>
</dbReference>
<keyword evidence="2" id="KW-1015">Disulfide bond</keyword>
<dbReference type="InterPro" id="IPR019799">
    <property type="entry name" value="Glyco_hydro_22_CS"/>
</dbReference>
<dbReference type="AlphaFoldDB" id="A0A178F6L2"/>
<dbReference type="PRINTS" id="PR00137">
    <property type="entry name" value="LYSOZYME"/>
</dbReference>
<reference evidence="6 7" key="1">
    <citation type="submission" date="2016-05" db="EMBL/GenBank/DDBJ databases">
        <title>Genome sequencing of Trichophyton violaceum CMCC(F)T3l isolated from hair.</title>
        <authorList>
            <person name="Zhan P."/>
            <person name="Tao Y."/>
            <person name="Liu W."/>
        </authorList>
    </citation>
    <scope>NUCLEOTIDE SEQUENCE [LARGE SCALE GENOMIC DNA]</scope>
    <source>
        <strain evidence="7">CMCC(F)T3l</strain>
    </source>
</reference>
<dbReference type="InterPro" id="IPR001916">
    <property type="entry name" value="Glyco_hydro_22"/>
</dbReference>
<keyword evidence="4" id="KW-0732">Signal</keyword>
<sequence length="145" mass="16290">MSRLSLLMFVGLAALACVLQGEAKTFNRCELAKELKKQGFAKENLPDWVCLVEAESSRRSHKIGKVNKNGSQDFGLFQINDRYWCQRGSAGKDCNVSCEDLLTDDISVASRCAQKVYKRHKFDAWYGWKNKCQGSLPDLSSCGIE</sequence>